<keyword evidence="4" id="KW-1015">Disulfide bond</keyword>
<feature type="domain" description="Chitin-binding type-2" evidence="8">
    <location>
        <begin position="95"/>
        <end position="151"/>
    </location>
</feature>
<dbReference type="PANTHER" id="PTHR23301">
    <property type="entry name" value="CHITIN BINDING PERITROPHIN-A"/>
    <property type="match status" value="1"/>
</dbReference>
<evidence type="ECO:0000259" key="8">
    <source>
        <dbReference type="PROSITE" id="PS50940"/>
    </source>
</evidence>
<dbReference type="Pfam" id="PF01607">
    <property type="entry name" value="CBM_14"/>
    <property type="match status" value="3"/>
</dbReference>
<name>A0AAJ6QVE8_9ACAR</name>
<evidence type="ECO:0000256" key="6">
    <source>
        <dbReference type="SAM" id="MobiDB-lite"/>
    </source>
</evidence>
<feature type="compositionally biased region" description="Basic residues" evidence="6">
    <location>
        <begin position="308"/>
        <end position="317"/>
    </location>
</feature>
<gene>
    <name evidence="10" type="primary">LOC100899146</name>
</gene>
<dbReference type="KEGG" id="goe:100899146"/>
<evidence type="ECO:0000256" key="2">
    <source>
        <dbReference type="ARBA" id="ARBA00022729"/>
    </source>
</evidence>
<feature type="compositionally biased region" description="Low complexity" evidence="6">
    <location>
        <begin position="265"/>
        <end position="281"/>
    </location>
</feature>
<feature type="region of interest" description="Disordered" evidence="6">
    <location>
        <begin position="205"/>
        <end position="317"/>
    </location>
</feature>
<dbReference type="Gene3D" id="2.170.140.10">
    <property type="entry name" value="Chitin binding domain"/>
    <property type="match status" value="3"/>
</dbReference>
<evidence type="ECO:0000313" key="9">
    <source>
        <dbReference type="Proteomes" id="UP000694867"/>
    </source>
</evidence>
<dbReference type="PROSITE" id="PS50940">
    <property type="entry name" value="CHIT_BIND_II"/>
    <property type="match status" value="3"/>
</dbReference>
<keyword evidence="5" id="KW-0325">Glycoprotein</keyword>
<evidence type="ECO:0000313" key="10">
    <source>
        <dbReference type="RefSeq" id="XP_003745290.1"/>
    </source>
</evidence>
<evidence type="ECO:0000256" key="4">
    <source>
        <dbReference type="ARBA" id="ARBA00023157"/>
    </source>
</evidence>
<keyword evidence="1" id="KW-0147">Chitin-binding</keyword>
<dbReference type="SMART" id="SM00494">
    <property type="entry name" value="ChtBD2"/>
    <property type="match status" value="3"/>
</dbReference>
<feature type="domain" description="Chitin-binding type-2" evidence="8">
    <location>
        <begin position="23"/>
        <end position="82"/>
    </location>
</feature>
<accession>A0AAJ6QVE8</accession>
<dbReference type="GO" id="GO:0005576">
    <property type="term" value="C:extracellular region"/>
    <property type="evidence" value="ECO:0007669"/>
    <property type="project" value="InterPro"/>
</dbReference>
<dbReference type="PANTHER" id="PTHR23301:SF108">
    <property type="entry name" value="OBSTRACTOR D"/>
    <property type="match status" value="1"/>
</dbReference>
<evidence type="ECO:0000256" key="3">
    <source>
        <dbReference type="ARBA" id="ARBA00022737"/>
    </source>
</evidence>
<feature type="signal peptide" evidence="7">
    <location>
        <begin position="1"/>
        <end position="17"/>
    </location>
</feature>
<dbReference type="InterPro" id="IPR036508">
    <property type="entry name" value="Chitin-bd_dom_sf"/>
</dbReference>
<keyword evidence="3" id="KW-0677">Repeat</keyword>
<feature type="chain" id="PRO_5042572761" evidence="7">
    <location>
        <begin position="18"/>
        <end position="317"/>
    </location>
</feature>
<feature type="domain" description="Chitin-binding type-2" evidence="8">
    <location>
        <begin position="152"/>
        <end position="209"/>
    </location>
</feature>
<dbReference type="GeneID" id="100899146"/>
<dbReference type="SUPFAM" id="SSF57625">
    <property type="entry name" value="Invertebrate chitin-binding proteins"/>
    <property type="match status" value="3"/>
</dbReference>
<keyword evidence="2 7" id="KW-0732">Signal</keyword>
<evidence type="ECO:0000256" key="7">
    <source>
        <dbReference type="SAM" id="SignalP"/>
    </source>
</evidence>
<dbReference type="GO" id="GO:0008061">
    <property type="term" value="F:chitin binding"/>
    <property type="evidence" value="ECO:0007669"/>
    <property type="project" value="UniProtKB-KW"/>
</dbReference>
<evidence type="ECO:0000256" key="5">
    <source>
        <dbReference type="ARBA" id="ARBA00023180"/>
    </source>
</evidence>
<protein>
    <submittedName>
        <fullName evidence="10">Protein obstructor-E</fullName>
    </submittedName>
</protein>
<feature type="compositionally biased region" description="Acidic residues" evidence="6">
    <location>
        <begin position="291"/>
        <end position="301"/>
    </location>
</feature>
<dbReference type="Proteomes" id="UP000694867">
    <property type="component" value="Unplaced"/>
</dbReference>
<dbReference type="InterPro" id="IPR002557">
    <property type="entry name" value="Chitin-bd_dom"/>
</dbReference>
<organism evidence="9 10">
    <name type="scientific">Galendromus occidentalis</name>
    <name type="common">western predatory mite</name>
    <dbReference type="NCBI Taxonomy" id="34638"/>
    <lineage>
        <taxon>Eukaryota</taxon>
        <taxon>Metazoa</taxon>
        <taxon>Ecdysozoa</taxon>
        <taxon>Arthropoda</taxon>
        <taxon>Chelicerata</taxon>
        <taxon>Arachnida</taxon>
        <taxon>Acari</taxon>
        <taxon>Parasitiformes</taxon>
        <taxon>Mesostigmata</taxon>
        <taxon>Gamasina</taxon>
        <taxon>Phytoseioidea</taxon>
        <taxon>Phytoseiidae</taxon>
        <taxon>Typhlodrominae</taxon>
        <taxon>Galendromus</taxon>
    </lineage>
</organism>
<dbReference type="RefSeq" id="XP_003745290.1">
    <property type="nucleotide sequence ID" value="XM_003745242.2"/>
</dbReference>
<dbReference type="InterPro" id="IPR051940">
    <property type="entry name" value="Chitin_bind-dev_reg"/>
</dbReference>
<keyword evidence="9" id="KW-1185">Reference proteome</keyword>
<feature type="compositionally biased region" description="Low complexity" evidence="6">
    <location>
        <begin position="228"/>
        <end position="239"/>
    </location>
</feature>
<reference evidence="10" key="1">
    <citation type="submission" date="2025-08" db="UniProtKB">
        <authorList>
            <consortium name="RefSeq"/>
        </authorList>
    </citation>
    <scope>IDENTIFICATION</scope>
</reference>
<sequence>MRCFVVVAAVAVVAVTAQRAADNKNCKKPDGLFPHDQYCDYYFDCQNGEAILQACPNGLAFAGKKKGLLENCDYPHKVGCPDEDNRVMGQSPESSDNCHWKYGIFAHATSCTRYWQCWNGTATNQQCPFSLLYNDAAHACDWPDNVPDCQKHPICKDVANGPIPIEKSCARYWLCVGGYPRLQRCSAGLAFNAETLKCELATTVAGCEPPPEAPEEDEGKPRPPPRSEPAQPRPQRGPTRPQPQPQPRPSSRPLQVASVQPITRPQALPQPQAPVQQAIPAFRPVAQTEAPEYEYEDEEITETPTTQRPRRRNPQFG</sequence>
<dbReference type="AlphaFoldDB" id="A0AAJ6QVE8"/>
<evidence type="ECO:0000256" key="1">
    <source>
        <dbReference type="ARBA" id="ARBA00022669"/>
    </source>
</evidence>
<proteinExistence type="predicted"/>
<feature type="compositionally biased region" description="Pro residues" evidence="6">
    <location>
        <begin position="240"/>
        <end position="250"/>
    </location>
</feature>